<dbReference type="EMBL" id="ML994118">
    <property type="protein sequence ID" value="KAF2198791.1"/>
    <property type="molecule type" value="Genomic_DNA"/>
</dbReference>
<keyword evidence="2" id="KW-1185">Reference proteome</keyword>
<comment type="caution">
    <text evidence="1">The sequence shown here is derived from an EMBL/GenBank/DDBJ whole genome shotgun (WGS) entry which is preliminary data.</text>
</comment>
<reference evidence="1" key="1">
    <citation type="journal article" date="2020" name="Stud. Mycol.">
        <title>101 Dothideomycetes genomes: a test case for predicting lifestyles and emergence of pathogens.</title>
        <authorList>
            <person name="Haridas S."/>
            <person name="Albert R."/>
            <person name="Binder M."/>
            <person name="Bloem J."/>
            <person name="Labutti K."/>
            <person name="Salamov A."/>
            <person name="Andreopoulos B."/>
            <person name="Baker S."/>
            <person name="Barry K."/>
            <person name="Bills G."/>
            <person name="Bluhm B."/>
            <person name="Cannon C."/>
            <person name="Castanera R."/>
            <person name="Culley D."/>
            <person name="Daum C."/>
            <person name="Ezra D."/>
            <person name="Gonzalez J."/>
            <person name="Henrissat B."/>
            <person name="Kuo A."/>
            <person name="Liang C."/>
            <person name="Lipzen A."/>
            <person name="Lutzoni F."/>
            <person name="Magnuson J."/>
            <person name="Mondo S."/>
            <person name="Nolan M."/>
            <person name="Ohm R."/>
            <person name="Pangilinan J."/>
            <person name="Park H.-J."/>
            <person name="Ramirez L."/>
            <person name="Alfaro M."/>
            <person name="Sun H."/>
            <person name="Tritt A."/>
            <person name="Yoshinaga Y."/>
            <person name="Zwiers L.-H."/>
            <person name="Turgeon B."/>
            <person name="Goodwin S."/>
            <person name="Spatafora J."/>
            <person name="Crous P."/>
            <person name="Grigoriev I."/>
        </authorList>
    </citation>
    <scope>NUCLEOTIDE SEQUENCE</scope>
    <source>
        <strain evidence="1">ATCC 74209</strain>
    </source>
</reference>
<protein>
    <submittedName>
        <fullName evidence="1">Uncharacterized protein</fullName>
    </submittedName>
</protein>
<organism evidence="1 2">
    <name type="scientific">Delitschia confertaspora ATCC 74209</name>
    <dbReference type="NCBI Taxonomy" id="1513339"/>
    <lineage>
        <taxon>Eukaryota</taxon>
        <taxon>Fungi</taxon>
        <taxon>Dikarya</taxon>
        <taxon>Ascomycota</taxon>
        <taxon>Pezizomycotina</taxon>
        <taxon>Dothideomycetes</taxon>
        <taxon>Pleosporomycetidae</taxon>
        <taxon>Pleosporales</taxon>
        <taxon>Delitschiaceae</taxon>
        <taxon>Delitschia</taxon>
    </lineage>
</organism>
<dbReference type="OrthoDB" id="3856898at2759"/>
<gene>
    <name evidence="1" type="ORF">GQ43DRAFT_144133</name>
</gene>
<evidence type="ECO:0000313" key="1">
    <source>
        <dbReference type="EMBL" id="KAF2198791.1"/>
    </source>
</evidence>
<dbReference type="Proteomes" id="UP000799536">
    <property type="component" value="Unassembled WGS sequence"/>
</dbReference>
<proteinExistence type="predicted"/>
<dbReference type="AlphaFoldDB" id="A0A9P4JIP2"/>
<sequence length="104" mass="12246">MASGIPLVTEIQNRQCEDNEKWLPEARKRNGVTFERVESLYSTKELKRRRNNPLKKKGSIILTVETEENQNKLVREGLLIGAEWFPVQLWDISLKEEQCFRCLK</sequence>
<evidence type="ECO:0000313" key="2">
    <source>
        <dbReference type="Proteomes" id="UP000799536"/>
    </source>
</evidence>
<accession>A0A9P4JIP2</accession>
<name>A0A9P4JIP2_9PLEO</name>